<keyword evidence="4" id="KW-0067">ATP-binding</keyword>
<gene>
    <name evidence="7" type="ORF">GCM10010977_26740</name>
</gene>
<dbReference type="SMART" id="SM00382">
    <property type="entry name" value="AAA"/>
    <property type="match status" value="1"/>
</dbReference>
<name>A0ABQ2M755_9MICC</name>
<dbReference type="InterPro" id="IPR003593">
    <property type="entry name" value="AAA+_ATPase"/>
</dbReference>
<comment type="caution">
    <text evidence="7">The sequence shown here is derived from an EMBL/GenBank/DDBJ whole genome shotgun (WGS) entry which is preliminary data.</text>
</comment>
<evidence type="ECO:0000313" key="8">
    <source>
        <dbReference type="Proteomes" id="UP000642509"/>
    </source>
</evidence>
<dbReference type="PROSITE" id="PS00211">
    <property type="entry name" value="ABC_TRANSPORTER_1"/>
    <property type="match status" value="1"/>
</dbReference>
<evidence type="ECO:0000259" key="6">
    <source>
        <dbReference type="PROSITE" id="PS50893"/>
    </source>
</evidence>
<evidence type="ECO:0000256" key="4">
    <source>
        <dbReference type="ARBA" id="ARBA00022840"/>
    </source>
</evidence>
<feature type="domain" description="ABC transporter" evidence="6">
    <location>
        <begin position="30"/>
        <end position="272"/>
    </location>
</feature>
<organism evidence="7 8">
    <name type="scientific">Citricoccus zhacaiensis</name>
    <dbReference type="NCBI Taxonomy" id="489142"/>
    <lineage>
        <taxon>Bacteria</taxon>
        <taxon>Bacillati</taxon>
        <taxon>Actinomycetota</taxon>
        <taxon>Actinomycetes</taxon>
        <taxon>Micrococcales</taxon>
        <taxon>Micrococcaceae</taxon>
        <taxon>Citricoccus</taxon>
    </lineage>
</organism>
<evidence type="ECO:0000313" key="7">
    <source>
        <dbReference type="EMBL" id="GGO48050.1"/>
    </source>
</evidence>
<dbReference type="PANTHER" id="PTHR43553">
    <property type="entry name" value="HEAVY METAL TRANSPORTER"/>
    <property type="match status" value="1"/>
</dbReference>
<dbReference type="SUPFAM" id="SSF52540">
    <property type="entry name" value="P-loop containing nucleoside triphosphate hydrolases"/>
    <property type="match status" value="1"/>
</dbReference>
<evidence type="ECO:0000256" key="3">
    <source>
        <dbReference type="ARBA" id="ARBA00022741"/>
    </source>
</evidence>
<evidence type="ECO:0000256" key="2">
    <source>
        <dbReference type="ARBA" id="ARBA00022448"/>
    </source>
</evidence>
<evidence type="ECO:0000256" key="1">
    <source>
        <dbReference type="ARBA" id="ARBA00005417"/>
    </source>
</evidence>
<dbReference type="InterPro" id="IPR050095">
    <property type="entry name" value="ECF_ABC_transporter_ATP-bd"/>
</dbReference>
<reference evidence="8" key="1">
    <citation type="journal article" date="2019" name="Int. J. Syst. Evol. Microbiol.">
        <title>The Global Catalogue of Microorganisms (GCM) 10K type strain sequencing project: providing services to taxonomists for standard genome sequencing and annotation.</title>
        <authorList>
            <consortium name="The Broad Institute Genomics Platform"/>
            <consortium name="The Broad Institute Genome Sequencing Center for Infectious Disease"/>
            <person name="Wu L."/>
            <person name="Ma J."/>
        </authorList>
    </citation>
    <scope>NUCLEOTIDE SEQUENCE [LARGE SCALE GENOMIC DNA]</scope>
    <source>
        <strain evidence="8">CGMCC 1.7064</strain>
    </source>
</reference>
<keyword evidence="3" id="KW-0547">Nucleotide-binding</keyword>
<keyword evidence="8" id="KW-1185">Reference proteome</keyword>
<dbReference type="InterPro" id="IPR017871">
    <property type="entry name" value="ABC_transporter-like_CS"/>
</dbReference>
<dbReference type="InterPro" id="IPR003439">
    <property type="entry name" value="ABC_transporter-like_ATP-bd"/>
</dbReference>
<dbReference type="InterPro" id="IPR027417">
    <property type="entry name" value="P-loop_NTPase"/>
</dbReference>
<comment type="similarity">
    <text evidence="1">Belongs to the ABC transporter superfamily.</text>
</comment>
<dbReference type="Pfam" id="PF00005">
    <property type="entry name" value="ABC_tran"/>
    <property type="match status" value="1"/>
</dbReference>
<dbReference type="InterPro" id="IPR015856">
    <property type="entry name" value="ABC_transpr_CbiO/EcfA_su"/>
</dbReference>
<dbReference type="PROSITE" id="PS50893">
    <property type="entry name" value="ABC_TRANSPORTER_2"/>
    <property type="match status" value="1"/>
</dbReference>
<protein>
    <recommendedName>
        <fullName evidence="6">ABC transporter domain-containing protein</fullName>
    </recommendedName>
</protein>
<proteinExistence type="inferred from homology"/>
<dbReference type="PANTHER" id="PTHR43553:SF24">
    <property type="entry name" value="ENERGY-COUPLING FACTOR TRANSPORTER ATP-BINDING PROTEIN ECFA1"/>
    <property type="match status" value="1"/>
</dbReference>
<evidence type="ECO:0000256" key="5">
    <source>
        <dbReference type="SAM" id="MobiDB-lite"/>
    </source>
</evidence>
<sequence length="290" mass="30392">MESSITQHRDSITPGRPGSGGTASGLELRAAVVDVPGAAPGPGQSAGSEAGTVRVLGPVDLVASEPTVAVIGANGSGKSTLIRLLNGLVLPAAGSVRVHGLDTAAETTAVRARTGFVFTDPLVQLVMPTAGEDIELSLRRTHRHRPERRAAAERLLQDHGLGGLGHRSIYDLSGGQRQRLALASVLATDPVLLVADEPTTLLDLEWTLEVQELLLSLPGSGRCEQVVFTTHDLDFAAQADRCLVIADGHIVHDATGPEAVQWYRTDVLARRGRRGGRDTGTGRNTGTGQL</sequence>
<dbReference type="Gene3D" id="3.40.50.300">
    <property type="entry name" value="P-loop containing nucleotide triphosphate hydrolases"/>
    <property type="match status" value="1"/>
</dbReference>
<dbReference type="EMBL" id="BMLQ01000008">
    <property type="protein sequence ID" value="GGO48050.1"/>
    <property type="molecule type" value="Genomic_DNA"/>
</dbReference>
<dbReference type="CDD" id="cd03225">
    <property type="entry name" value="ABC_cobalt_CbiO_domain1"/>
    <property type="match status" value="1"/>
</dbReference>
<feature type="region of interest" description="Disordered" evidence="5">
    <location>
        <begin position="1"/>
        <end position="24"/>
    </location>
</feature>
<accession>A0ABQ2M755</accession>
<dbReference type="Proteomes" id="UP000642509">
    <property type="component" value="Unassembled WGS sequence"/>
</dbReference>
<keyword evidence="2" id="KW-0813">Transport</keyword>